<comment type="caution">
    <text evidence="1">The sequence shown here is derived from an EMBL/GenBank/DDBJ whole genome shotgun (WGS) entry which is preliminary data.</text>
</comment>
<dbReference type="InterPro" id="IPR036098">
    <property type="entry name" value="Thymidylate_synthase_ThyX_sf"/>
</dbReference>
<evidence type="ECO:0000313" key="1">
    <source>
        <dbReference type="EMBL" id="RHC52762.1"/>
    </source>
</evidence>
<dbReference type="AlphaFoldDB" id="A0A414AQ49"/>
<dbReference type="GO" id="GO:0050797">
    <property type="term" value="F:thymidylate synthase (FAD) activity"/>
    <property type="evidence" value="ECO:0007669"/>
    <property type="project" value="InterPro"/>
</dbReference>
<sequence length="205" mass="24734">MKTIFNTILDDWKRVKNHCRTTDNKDFTENNVNDEFKKKLLISEHSPIRLLEFDWSWKGIKYWVSTEWSRHRFEKFISSQRDDRLKDGTSRDKKTQDALVNFDGYANMQNLIDTWRKRLCFQATREARELAEDFKCELQKTHPLEANVLVPNCIYRLGCPEFKPCGLYDEFYTWCFENREKSVGDMTIQERYDLYNIFYNMKAGD</sequence>
<dbReference type="GO" id="GO:0006231">
    <property type="term" value="P:dTMP biosynthetic process"/>
    <property type="evidence" value="ECO:0007669"/>
    <property type="project" value="InterPro"/>
</dbReference>
<evidence type="ECO:0000313" key="2">
    <source>
        <dbReference type="Proteomes" id="UP000283975"/>
    </source>
</evidence>
<dbReference type="GO" id="GO:0050660">
    <property type="term" value="F:flavin adenine dinucleotide binding"/>
    <property type="evidence" value="ECO:0007669"/>
    <property type="project" value="InterPro"/>
</dbReference>
<organism evidence="1 2">
    <name type="scientific">Enterocloster bolteae</name>
    <dbReference type="NCBI Taxonomy" id="208479"/>
    <lineage>
        <taxon>Bacteria</taxon>
        <taxon>Bacillati</taxon>
        <taxon>Bacillota</taxon>
        <taxon>Clostridia</taxon>
        <taxon>Lachnospirales</taxon>
        <taxon>Lachnospiraceae</taxon>
        <taxon>Enterocloster</taxon>
    </lineage>
</organism>
<dbReference type="Proteomes" id="UP000283975">
    <property type="component" value="Unassembled WGS sequence"/>
</dbReference>
<name>A0A414AQ49_9FIRM</name>
<reference evidence="1 2" key="1">
    <citation type="submission" date="2018-08" db="EMBL/GenBank/DDBJ databases">
        <title>A genome reference for cultivated species of the human gut microbiota.</title>
        <authorList>
            <person name="Zou Y."/>
            <person name="Xue W."/>
            <person name="Luo G."/>
        </authorList>
    </citation>
    <scope>NUCLEOTIDE SEQUENCE [LARGE SCALE GENOMIC DNA]</scope>
    <source>
        <strain evidence="1 2">AM35-14</strain>
    </source>
</reference>
<dbReference type="EMBL" id="QSHZ01000029">
    <property type="protein sequence ID" value="RHC52762.1"/>
    <property type="molecule type" value="Genomic_DNA"/>
</dbReference>
<dbReference type="RefSeq" id="WP_002573396.1">
    <property type="nucleotide sequence ID" value="NZ_CBCSIM010000019.1"/>
</dbReference>
<accession>A0A414AQ49</accession>
<dbReference type="SUPFAM" id="SSF69796">
    <property type="entry name" value="Thymidylate synthase-complementing protein Thy1"/>
    <property type="match status" value="1"/>
</dbReference>
<gene>
    <name evidence="1" type="ORF">DW839_22920</name>
</gene>
<proteinExistence type="predicted"/>
<protein>
    <submittedName>
        <fullName evidence="1">Uncharacterized protein</fullName>
    </submittedName>
</protein>